<reference evidence="1" key="1">
    <citation type="journal article" date="2015" name="Nature">
        <title>Complex archaea that bridge the gap between prokaryotes and eukaryotes.</title>
        <authorList>
            <person name="Spang A."/>
            <person name="Saw J.H."/>
            <person name="Jorgensen S.L."/>
            <person name="Zaremba-Niedzwiedzka K."/>
            <person name="Martijn J."/>
            <person name="Lind A.E."/>
            <person name="van Eijk R."/>
            <person name="Schleper C."/>
            <person name="Guy L."/>
            <person name="Ettema T.J."/>
        </authorList>
    </citation>
    <scope>NUCLEOTIDE SEQUENCE</scope>
</reference>
<dbReference type="EMBL" id="LAZR01025791">
    <property type="protein sequence ID" value="KKL70795.1"/>
    <property type="molecule type" value="Genomic_DNA"/>
</dbReference>
<protein>
    <submittedName>
        <fullName evidence="1">Uncharacterized protein</fullName>
    </submittedName>
</protein>
<name>A0A0F9GN14_9ZZZZ</name>
<evidence type="ECO:0000313" key="1">
    <source>
        <dbReference type="EMBL" id="KKL70795.1"/>
    </source>
</evidence>
<gene>
    <name evidence="1" type="ORF">LCGC14_2101370</name>
</gene>
<proteinExistence type="predicted"/>
<organism evidence="1">
    <name type="scientific">marine sediment metagenome</name>
    <dbReference type="NCBI Taxonomy" id="412755"/>
    <lineage>
        <taxon>unclassified sequences</taxon>
        <taxon>metagenomes</taxon>
        <taxon>ecological metagenomes</taxon>
    </lineage>
</organism>
<accession>A0A0F9GN14</accession>
<sequence>MKQVKASLRSLGAKGWTVLLECGHTLYDIRSKRRPKSVACILCKAQENR</sequence>
<comment type="caution">
    <text evidence="1">The sequence shown here is derived from an EMBL/GenBank/DDBJ whole genome shotgun (WGS) entry which is preliminary data.</text>
</comment>
<dbReference type="AlphaFoldDB" id="A0A0F9GN14"/>